<proteinExistence type="predicted"/>
<dbReference type="EMBL" id="BKCP01006071">
    <property type="protein sequence ID" value="GER41259.1"/>
    <property type="molecule type" value="Genomic_DNA"/>
</dbReference>
<protein>
    <submittedName>
        <fullName evidence="2">Serine protease</fullName>
    </submittedName>
</protein>
<dbReference type="InterPro" id="IPR009003">
    <property type="entry name" value="Peptidase_S1_PA"/>
</dbReference>
<organism evidence="2 3">
    <name type="scientific">Striga asiatica</name>
    <name type="common">Asiatic witchweed</name>
    <name type="synonym">Buchnera asiatica</name>
    <dbReference type="NCBI Taxonomy" id="4170"/>
    <lineage>
        <taxon>Eukaryota</taxon>
        <taxon>Viridiplantae</taxon>
        <taxon>Streptophyta</taxon>
        <taxon>Embryophyta</taxon>
        <taxon>Tracheophyta</taxon>
        <taxon>Spermatophyta</taxon>
        <taxon>Magnoliopsida</taxon>
        <taxon>eudicotyledons</taxon>
        <taxon>Gunneridae</taxon>
        <taxon>Pentapetalae</taxon>
        <taxon>asterids</taxon>
        <taxon>lamiids</taxon>
        <taxon>Lamiales</taxon>
        <taxon>Orobanchaceae</taxon>
        <taxon>Buchnereae</taxon>
        <taxon>Striga</taxon>
    </lineage>
</organism>
<dbReference type="AlphaFoldDB" id="A0A5A7Q7N4"/>
<evidence type="ECO:0000313" key="2">
    <source>
        <dbReference type="EMBL" id="GER41259.1"/>
    </source>
</evidence>
<reference evidence="3" key="1">
    <citation type="journal article" date="2019" name="Curr. Biol.">
        <title>Genome Sequence of Striga asiatica Provides Insight into the Evolution of Plant Parasitism.</title>
        <authorList>
            <person name="Yoshida S."/>
            <person name="Kim S."/>
            <person name="Wafula E.K."/>
            <person name="Tanskanen J."/>
            <person name="Kim Y.M."/>
            <person name="Honaas L."/>
            <person name="Yang Z."/>
            <person name="Spallek T."/>
            <person name="Conn C.E."/>
            <person name="Ichihashi Y."/>
            <person name="Cheong K."/>
            <person name="Cui S."/>
            <person name="Der J.P."/>
            <person name="Gundlach H."/>
            <person name="Jiao Y."/>
            <person name="Hori C."/>
            <person name="Ishida J.K."/>
            <person name="Kasahara H."/>
            <person name="Kiba T."/>
            <person name="Kim M.S."/>
            <person name="Koo N."/>
            <person name="Laohavisit A."/>
            <person name="Lee Y.H."/>
            <person name="Lumba S."/>
            <person name="McCourt P."/>
            <person name="Mortimer J.C."/>
            <person name="Mutuku J.M."/>
            <person name="Nomura T."/>
            <person name="Sasaki-Sekimoto Y."/>
            <person name="Seto Y."/>
            <person name="Wang Y."/>
            <person name="Wakatake T."/>
            <person name="Sakakibara H."/>
            <person name="Demura T."/>
            <person name="Yamaguchi S."/>
            <person name="Yoneyama K."/>
            <person name="Manabe R.I."/>
            <person name="Nelson D.C."/>
            <person name="Schulman A.H."/>
            <person name="Timko M.P."/>
            <person name="dePamphilis C.W."/>
            <person name="Choi D."/>
            <person name="Shirasu K."/>
        </authorList>
    </citation>
    <scope>NUCLEOTIDE SEQUENCE [LARGE SCALE GENOMIC DNA]</scope>
    <source>
        <strain evidence="3">cv. UVA1</strain>
    </source>
</reference>
<evidence type="ECO:0000256" key="1">
    <source>
        <dbReference type="SAM" id="MobiDB-lite"/>
    </source>
</evidence>
<name>A0A5A7Q7N4_STRAF</name>
<keyword evidence="2" id="KW-0645">Protease</keyword>
<dbReference type="Proteomes" id="UP000325081">
    <property type="component" value="Unassembled WGS sequence"/>
</dbReference>
<sequence>MNPKEYLVRRQSVECVHVDEKLDLAPLKIKDKSYHKHYDQRCVKLAADDNVRLGMQILCIHRSYNMPFSFVVGQISYSCNDWRIDDENHCINCTIKCRFFRDILFTCPEAEDDMAHDTRIIEVNNFHCHIRAYGAPFLDSSGRVLNLYFFYEHKDFAVHVIHIKQFMTQWRSERTLSKQKHKHDAAQRKRKSRKNKEGI</sequence>
<dbReference type="SUPFAM" id="SSF50494">
    <property type="entry name" value="Trypsin-like serine proteases"/>
    <property type="match status" value="1"/>
</dbReference>
<keyword evidence="3" id="KW-1185">Reference proteome</keyword>
<feature type="compositionally biased region" description="Basic residues" evidence="1">
    <location>
        <begin position="177"/>
        <end position="199"/>
    </location>
</feature>
<keyword evidence="2" id="KW-0378">Hydrolase</keyword>
<gene>
    <name evidence="2" type="ORF">STAS_17966</name>
</gene>
<dbReference type="GO" id="GO:0006508">
    <property type="term" value="P:proteolysis"/>
    <property type="evidence" value="ECO:0007669"/>
    <property type="project" value="UniProtKB-KW"/>
</dbReference>
<feature type="region of interest" description="Disordered" evidence="1">
    <location>
        <begin position="174"/>
        <end position="199"/>
    </location>
</feature>
<comment type="caution">
    <text evidence="2">The sequence shown here is derived from an EMBL/GenBank/DDBJ whole genome shotgun (WGS) entry which is preliminary data.</text>
</comment>
<accession>A0A5A7Q7N4</accession>
<evidence type="ECO:0000313" key="3">
    <source>
        <dbReference type="Proteomes" id="UP000325081"/>
    </source>
</evidence>
<dbReference type="GO" id="GO:0008233">
    <property type="term" value="F:peptidase activity"/>
    <property type="evidence" value="ECO:0007669"/>
    <property type="project" value="UniProtKB-KW"/>
</dbReference>